<protein>
    <submittedName>
        <fullName evidence="2">Uncharacterized protein</fullName>
    </submittedName>
</protein>
<organism evidence="2 3">
    <name type="scientific">Botryobasidium botryosum (strain FD-172 SS1)</name>
    <dbReference type="NCBI Taxonomy" id="930990"/>
    <lineage>
        <taxon>Eukaryota</taxon>
        <taxon>Fungi</taxon>
        <taxon>Dikarya</taxon>
        <taxon>Basidiomycota</taxon>
        <taxon>Agaricomycotina</taxon>
        <taxon>Agaricomycetes</taxon>
        <taxon>Cantharellales</taxon>
        <taxon>Botryobasidiaceae</taxon>
        <taxon>Botryobasidium</taxon>
    </lineage>
</organism>
<evidence type="ECO:0000313" key="3">
    <source>
        <dbReference type="Proteomes" id="UP000027195"/>
    </source>
</evidence>
<dbReference type="InParanoid" id="A0A067MX21"/>
<reference evidence="3" key="1">
    <citation type="journal article" date="2014" name="Proc. Natl. Acad. Sci. U.S.A.">
        <title>Extensive sampling of basidiomycete genomes demonstrates inadequacy of the white-rot/brown-rot paradigm for wood decay fungi.</title>
        <authorList>
            <person name="Riley R."/>
            <person name="Salamov A.A."/>
            <person name="Brown D.W."/>
            <person name="Nagy L.G."/>
            <person name="Floudas D."/>
            <person name="Held B.W."/>
            <person name="Levasseur A."/>
            <person name="Lombard V."/>
            <person name="Morin E."/>
            <person name="Otillar R."/>
            <person name="Lindquist E.A."/>
            <person name="Sun H."/>
            <person name="LaButti K.M."/>
            <person name="Schmutz J."/>
            <person name="Jabbour D."/>
            <person name="Luo H."/>
            <person name="Baker S.E."/>
            <person name="Pisabarro A.G."/>
            <person name="Walton J.D."/>
            <person name="Blanchette R.A."/>
            <person name="Henrissat B."/>
            <person name="Martin F."/>
            <person name="Cullen D."/>
            <person name="Hibbett D.S."/>
            <person name="Grigoriev I.V."/>
        </authorList>
    </citation>
    <scope>NUCLEOTIDE SEQUENCE [LARGE SCALE GENOMIC DNA]</scope>
    <source>
        <strain evidence="3">FD-172 SS1</strain>
    </source>
</reference>
<evidence type="ECO:0000313" key="2">
    <source>
        <dbReference type="EMBL" id="KDQ20283.1"/>
    </source>
</evidence>
<sequence length="106" mass="11858">MAPPALAFLDNHRHPAELGEWSQSSHLVPAAACDDHASRVATRTHRNPTRRESPRLSKANGGRRRTHLRTQGRVISHYALSSKPSPLGCSQRDIHVLRPIPRLPRI</sequence>
<dbReference type="AlphaFoldDB" id="A0A067MX21"/>
<dbReference type="Proteomes" id="UP000027195">
    <property type="component" value="Unassembled WGS sequence"/>
</dbReference>
<evidence type="ECO:0000256" key="1">
    <source>
        <dbReference type="SAM" id="MobiDB-lite"/>
    </source>
</evidence>
<gene>
    <name evidence="2" type="ORF">BOTBODRAFT_392704</name>
</gene>
<proteinExistence type="predicted"/>
<name>A0A067MX21_BOTB1</name>
<feature type="region of interest" description="Disordered" evidence="1">
    <location>
        <begin position="39"/>
        <end position="67"/>
    </location>
</feature>
<dbReference type="HOGENOM" id="CLU_2222819_0_0_1"/>
<dbReference type="EMBL" id="KL198018">
    <property type="protein sequence ID" value="KDQ20283.1"/>
    <property type="molecule type" value="Genomic_DNA"/>
</dbReference>
<accession>A0A067MX21</accession>
<keyword evidence="3" id="KW-1185">Reference proteome</keyword>